<evidence type="ECO:0000313" key="2">
    <source>
        <dbReference type="EMBL" id="MDP9894471.1"/>
    </source>
</evidence>
<feature type="transmembrane region" description="Helical" evidence="1">
    <location>
        <begin position="32"/>
        <end position="49"/>
    </location>
</feature>
<organism evidence="2 3">
    <name type="scientific">Variovorax boronicumulans</name>
    <dbReference type="NCBI Taxonomy" id="436515"/>
    <lineage>
        <taxon>Bacteria</taxon>
        <taxon>Pseudomonadati</taxon>
        <taxon>Pseudomonadota</taxon>
        <taxon>Betaproteobacteria</taxon>
        <taxon>Burkholderiales</taxon>
        <taxon>Comamonadaceae</taxon>
        <taxon>Variovorax</taxon>
    </lineage>
</organism>
<accession>A0AAW8CZ33</accession>
<keyword evidence="1" id="KW-1133">Transmembrane helix</keyword>
<gene>
    <name evidence="2" type="ORF">J2W31_003595</name>
</gene>
<evidence type="ECO:0000313" key="3">
    <source>
        <dbReference type="Proteomes" id="UP001242045"/>
    </source>
</evidence>
<name>A0AAW8CZ33_9BURK</name>
<dbReference type="Proteomes" id="UP001242045">
    <property type="component" value="Unassembled WGS sequence"/>
</dbReference>
<dbReference type="AlphaFoldDB" id="A0AAW8CZ33"/>
<sequence length="94" mass="10041">MKLALRLLLAYLVASFAMAVVLAVFFPSHAHVPAVAVLLVFPLLPLLALKDLLVVGAAWKGVMPLAVFAVLFGGMAWLALRARARDRSRAAAHP</sequence>
<proteinExistence type="predicted"/>
<evidence type="ECO:0000256" key="1">
    <source>
        <dbReference type="SAM" id="Phobius"/>
    </source>
</evidence>
<keyword evidence="1" id="KW-0472">Membrane</keyword>
<keyword evidence="1" id="KW-0812">Transmembrane</keyword>
<reference evidence="2" key="1">
    <citation type="submission" date="2023-07" db="EMBL/GenBank/DDBJ databases">
        <title>Sorghum-associated microbial communities from plants grown in Nebraska, USA.</title>
        <authorList>
            <person name="Schachtman D."/>
        </authorList>
    </citation>
    <scope>NUCLEOTIDE SEQUENCE</scope>
    <source>
        <strain evidence="2">DS3754</strain>
    </source>
</reference>
<protein>
    <submittedName>
        <fullName evidence="2">Uncharacterized membrane protein YgaE (UPF0421/DUF939 family)</fullName>
    </submittedName>
</protein>
<feature type="transmembrane region" description="Helical" evidence="1">
    <location>
        <begin position="7"/>
        <end position="26"/>
    </location>
</feature>
<feature type="transmembrane region" description="Helical" evidence="1">
    <location>
        <begin position="61"/>
        <end position="80"/>
    </location>
</feature>
<comment type="caution">
    <text evidence="2">The sequence shown here is derived from an EMBL/GenBank/DDBJ whole genome shotgun (WGS) entry which is preliminary data.</text>
</comment>
<dbReference type="EMBL" id="JAUSRD010000008">
    <property type="protein sequence ID" value="MDP9894471.1"/>
    <property type="molecule type" value="Genomic_DNA"/>
</dbReference>
<dbReference type="RefSeq" id="WP_307685556.1">
    <property type="nucleotide sequence ID" value="NZ_JAUSRD010000008.1"/>
</dbReference>